<dbReference type="Proteomes" id="UP000707451">
    <property type="component" value="Unassembled WGS sequence"/>
</dbReference>
<dbReference type="OrthoDB" id="4951845at2759"/>
<name>A0A9P7Y7K0_9FUNG</name>
<dbReference type="AlphaFoldDB" id="A0A9P7Y7K0"/>
<evidence type="ECO:0000259" key="1">
    <source>
        <dbReference type="PROSITE" id="PS50404"/>
    </source>
</evidence>
<dbReference type="GO" id="GO:0005737">
    <property type="term" value="C:cytoplasm"/>
    <property type="evidence" value="ECO:0007669"/>
    <property type="project" value="TreeGrafter"/>
</dbReference>
<dbReference type="SUPFAM" id="SSF47616">
    <property type="entry name" value="GST C-terminal domain-like"/>
    <property type="match status" value="1"/>
</dbReference>
<sequence length="243" mass="27751">MTITLKLFELVDGKTRKISFSPAVWRAKFALNYKKVTYESVHVTFLEIPTVITGACPNVPAPTVPTLQLENGQGLPDSFAIAEYLEEKYPDRPSLFGATQSEKNLQRFFESYVQSKVHPSIQRMVFQDMYHMQDEENAHYFRTSREKSSGRPHVEIAGERNENLRELKENLGLIHTALKRSGGWILGSHHGVVAPSGWADFVLASSFVWFSSCSPRDFKEGVLEAFPDQVIPDYWARIQEYVY</sequence>
<organism evidence="2 3">
    <name type="scientific">Linnemannia hyalina</name>
    <dbReference type="NCBI Taxonomy" id="64524"/>
    <lineage>
        <taxon>Eukaryota</taxon>
        <taxon>Fungi</taxon>
        <taxon>Fungi incertae sedis</taxon>
        <taxon>Mucoromycota</taxon>
        <taxon>Mortierellomycotina</taxon>
        <taxon>Mortierellomycetes</taxon>
        <taxon>Mortierellales</taxon>
        <taxon>Mortierellaceae</taxon>
        <taxon>Linnemannia</taxon>
    </lineage>
</organism>
<comment type="caution">
    <text evidence="2">The sequence shown here is derived from an EMBL/GenBank/DDBJ whole genome shotgun (WGS) entry which is preliminary data.</text>
</comment>
<dbReference type="PROSITE" id="PS50404">
    <property type="entry name" value="GST_NTER"/>
    <property type="match status" value="1"/>
</dbReference>
<accession>A0A9P7Y7K0</accession>
<protein>
    <recommendedName>
        <fullName evidence="1">GST N-terminal domain-containing protein</fullName>
    </recommendedName>
</protein>
<evidence type="ECO:0000313" key="3">
    <source>
        <dbReference type="Proteomes" id="UP000707451"/>
    </source>
</evidence>
<reference evidence="2" key="1">
    <citation type="submission" date="2021-06" db="EMBL/GenBank/DDBJ databases">
        <title>Genome Sequence of Mortierella hyaline Strain SCG-10, a Cold-Adapted, Nitrate-Reducing Fungus Isolated from Soil in Minnesota, USA.</title>
        <authorList>
            <person name="Aldossari N."/>
        </authorList>
    </citation>
    <scope>NUCLEOTIDE SEQUENCE</scope>
    <source>
        <strain evidence="2">SCG-10</strain>
    </source>
</reference>
<dbReference type="EMBL" id="JAHRHY010000001">
    <property type="protein sequence ID" value="KAG9073321.1"/>
    <property type="molecule type" value="Genomic_DNA"/>
</dbReference>
<feature type="domain" description="GST N-terminal" evidence="1">
    <location>
        <begin position="11"/>
        <end position="93"/>
    </location>
</feature>
<gene>
    <name evidence="2" type="ORF">KI688_001113</name>
</gene>
<dbReference type="InterPro" id="IPR036282">
    <property type="entry name" value="Glutathione-S-Trfase_C_sf"/>
</dbReference>
<dbReference type="InterPro" id="IPR004045">
    <property type="entry name" value="Glutathione_S-Trfase_N"/>
</dbReference>
<dbReference type="Gene3D" id="1.20.1050.10">
    <property type="match status" value="1"/>
</dbReference>
<dbReference type="PANTHER" id="PTHR43968:SF6">
    <property type="entry name" value="GLUTATHIONE S-TRANSFERASE OMEGA"/>
    <property type="match status" value="1"/>
</dbReference>
<dbReference type="SUPFAM" id="SSF52833">
    <property type="entry name" value="Thioredoxin-like"/>
    <property type="match status" value="1"/>
</dbReference>
<dbReference type="Pfam" id="PF22041">
    <property type="entry name" value="GST_C_7"/>
    <property type="match status" value="1"/>
</dbReference>
<dbReference type="InterPro" id="IPR050983">
    <property type="entry name" value="GST_Omega/HSP26"/>
</dbReference>
<dbReference type="InterPro" id="IPR054416">
    <property type="entry name" value="GST_UstS-like_C"/>
</dbReference>
<proteinExistence type="predicted"/>
<dbReference type="PANTHER" id="PTHR43968">
    <property type="match status" value="1"/>
</dbReference>
<dbReference type="Gene3D" id="3.40.30.10">
    <property type="entry name" value="Glutaredoxin"/>
    <property type="match status" value="1"/>
</dbReference>
<dbReference type="InterPro" id="IPR036249">
    <property type="entry name" value="Thioredoxin-like_sf"/>
</dbReference>
<dbReference type="Pfam" id="PF13417">
    <property type="entry name" value="GST_N_3"/>
    <property type="match status" value="1"/>
</dbReference>
<evidence type="ECO:0000313" key="2">
    <source>
        <dbReference type="EMBL" id="KAG9073321.1"/>
    </source>
</evidence>
<keyword evidence="3" id="KW-1185">Reference proteome</keyword>